<dbReference type="PANTHER" id="PTHR43649">
    <property type="entry name" value="ARABINOSE-BINDING PROTEIN-RELATED"/>
    <property type="match status" value="1"/>
</dbReference>
<dbReference type="Gene3D" id="3.40.190.10">
    <property type="entry name" value="Periplasmic binding protein-like II"/>
    <property type="match status" value="1"/>
</dbReference>
<dbReference type="PANTHER" id="PTHR43649:SF12">
    <property type="entry name" value="DIACETYLCHITOBIOSE BINDING PROTEIN DASA"/>
    <property type="match status" value="1"/>
</dbReference>
<evidence type="ECO:0000313" key="1">
    <source>
        <dbReference type="EMBL" id="MFC5297885.1"/>
    </source>
</evidence>
<dbReference type="GeneID" id="303297133"/>
<organism evidence="1 2">
    <name type="scientific">Brachybacterium tyrofermentans</name>
    <dbReference type="NCBI Taxonomy" id="47848"/>
    <lineage>
        <taxon>Bacteria</taxon>
        <taxon>Bacillati</taxon>
        <taxon>Actinomycetota</taxon>
        <taxon>Actinomycetes</taxon>
        <taxon>Micrococcales</taxon>
        <taxon>Dermabacteraceae</taxon>
        <taxon>Brachybacterium</taxon>
    </lineage>
</organism>
<dbReference type="RefSeq" id="WP_343923649.1">
    <property type="nucleotide sequence ID" value="NZ_BAAAIR010000034.1"/>
</dbReference>
<name>A0ABW0FGX9_9MICO</name>
<comment type="caution">
    <text evidence="1">The sequence shown here is derived from an EMBL/GenBank/DDBJ whole genome shotgun (WGS) entry which is preliminary data.</text>
</comment>
<dbReference type="InterPro" id="IPR050490">
    <property type="entry name" value="Bact_solute-bd_prot1"/>
</dbReference>
<dbReference type="SUPFAM" id="SSF53850">
    <property type="entry name" value="Periplasmic binding protein-like II"/>
    <property type="match status" value="1"/>
</dbReference>
<evidence type="ECO:0000313" key="2">
    <source>
        <dbReference type="Proteomes" id="UP001595937"/>
    </source>
</evidence>
<accession>A0ABW0FGX9</accession>
<dbReference type="Pfam" id="PF01547">
    <property type="entry name" value="SBP_bac_1"/>
    <property type="match status" value="1"/>
</dbReference>
<reference evidence="2" key="1">
    <citation type="journal article" date="2019" name="Int. J. Syst. Evol. Microbiol.">
        <title>The Global Catalogue of Microorganisms (GCM) 10K type strain sequencing project: providing services to taxonomists for standard genome sequencing and annotation.</title>
        <authorList>
            <consortium name="The Broad Institute Genomics Platform"/>
            <consortium name="The Broad Institute Genome Sequencing Center for Infectious Disease"/>
            <person name="Wu L."/>
            <person name="Ma J."/>
        </authorList>
    </citation>
    <scope>NUCLEOTIDE SEQUENCE [LARGE SCALE GENOMIC DNA]</scope>
    <source>
        <strain evidence="2">CGMCC 1.16455</strain>
    </source>
</reference>
<gene>
    <name evidence="1" type="ORF">ACFPK8_10215</name>
</gene>
<proteinExistence type="predicted"/>
<sequence>MITRRQFATGTTLTAALGLTATACGSDGGDAADGPVELRMTVWTADEKHLALFQEIADEYIADHGDAVSGVTFESIPFEDYTTSLTTQLSGGNPPDLAWILESSGPEFVESGALVEVGETLKSAEGYEFDDIDPATLALWENDEGLFAYPFSNSPFCMFLNTTRLEEAGQDDLVASYEAGGWTYDKAMAVSKSTVEKLGGAGLVVRDFNYETWDNLASVWAGFEARAWSEDGTTCQFSEQPMVDALGFLHEAAFVTKAMPGPGDDVDFFGGQTAMTITQISRASALDGSFEWDVLPLPAGPATQQNVVGQAGIGVLGQSQAPDVAAGFLAHFTSPASAARLAEFFPPPRRSLLTVESMAAGNPQFDEDQLQRAVVDGIVDSITKPAHKNFAELQTTIRSALDPLWMADADVAGVLDEVCTSAQPLLDS</sequence>
<dbReference type="PROSITE" id="PS51257">
    <property type="entry name" value="PROKAR_LIPOPROTEIN"/>
    <property type="match status" value="1"/>
</dbReference>
<dbReference type="Proteomes" id="UP001595937">
    <property type="component" value="Unassembled WGS sequence"/>
</dbReference>
<protein>
    <submittedName>
        <fullName evidence="1">ABC transporter substrate-binding protein</fullName>
    </submittedName>
</protein>
<keyword evidence="2" id="KW-1185">Reference proteome</keyword>
<dbReference type="InterPro" id="IPR006059">
    <property type="entry name" value="SBP"/>
</dbReference>
<dbReference type="EMBL" id="JBHSLN010000023">
    <property type="protein sequence ID" value="MFC5297885.1"/>
    <property type="molecule type" value="Genomic_DNA"/>
</dbReference>